<dbReference type="InterPro" id="IPR032466">
    <property type="entry name" value="Metal_Hydrolase"/>
</dbReference>
<name>A0A1Z5H3R8_9LACO</name>
<keyword evidence="4" id="KW-1185">Reference proteome</keyword>
<dbReference type="GO" id="GO:0016787">
    <property type="term" value="F:hydrolase activity"/>
    <property type="evidence" value="ECO:0007669"/>
    <property type="project" value="InterPro"/>
</dbReference>
<dbReference type="PANTHER" id="PTHR21240:SF30">
    <property type="entry name" value="AMIDOHYDROLASE-RELATED DOMAIN-CONTAINING PROTEIN-RELATED"/>
    <property type="match status" value="1"/>
</dbReference>
<keyword evidence="1" id="KW-0456">Lyase</keyword>
<dbReference type="GO" id="GO:0005829">
    <property type="term" value="C:cytosol"/>
    <property type="evidence" value="ECO:0007669"/>
    <property type="project" value="TreeGrafter"/>
</dbReference>
<dbReference type="PANTHER" id="PTHR21240">
    <property type="entry name" value="2-AMINO-3-CARBOXYLMUCONATE-6-SEMIALDEHYDE DECARBOXYLASE"/>
    <property type="match status" value="1"/>
</dbReference>
<sequence>MVKLIGVEEHFLSPAAQSAPKPDQSSNKSGIDARVGQAIGGGLAQYSADEQLAESVDKRITFLDQHGMQMQVLSDDGLENTPAKIAVPLAQQMNAQLADIVAAHPTRFAGFAALPLQDVDASVKELHRAAKKGLHGTMIHGRVGGKWLDDPVFKPLWQAAADLDMPVYIHPAITNPQVMSTYYLSDQYSLATGGALGLPGFGWHTETGLEFVRLVLAGRFDEFPGLKIMMGHWGEVVSFFMHRMDETIMPTHPNIKYDISDYFHQHLYVSPSGMFDQNQLNWAVSEFGVDHVMFSTDYPYEPTDKIQTFLTDSALSAADQQQIGSQTVTDLLHL</sequence>
<proteinExistence type="predicted"/>
<comment type="caution">
    <text evidence="3">The sequence shown here is derived from an EMBL/GenBank/DDBJ whole genome shotgun (WGS) entry which is preliminary data.</text>
</comment>
<dbReference type="OrthoDB" id="9777673at2"/>
<feature type="domain" description="Amidohydrolase-related" evidence="2">
    <location>
        <begin position="50"/>
        <end position="326"/>
    </location>
</feature>
<organism evidence="3 4">
    <name type="scientific">Secundilactobacillus silagei JCM 19001</name>
    <dbReference type="NCBI Taxonomy" id="1302250"/>
    <lineage>
        <taxon>Bacteria</taxon>
        <taxon>Bacillati</taxon>
        <taxon>Bacillota</taxon>
        <taxon>Bacilli</taxon>
        <taxon>Lactobacillales</taxon>
        <taxon>Lactobacillaceae</taxon>
        <taxon>Secundilactobacillus</taxon>
    </lineage>
</organism>
<protein>
    <submittedName>
        <fullName evidence="3">4-oxalomesaconate hydratase</fullName>
    </submittedName>
</protein>
<dbReference type="GO" id="GO:0016831">
    <property type="term" value="F:carboxy-lyase activity"/>
    <property type="evidence" value="ECO:0007669"/>
    <property type="project" value="InterPro"/>
</dbReference>
<dbReference type="SUPFAM" id="SSF51556">
    <property type="entry name" value="Metallo-dependent hydrolases"/>
    <property type="match status" value="1"/>
</dbReference>
<evidence type="ECO:0000313" key="4">
    <source>
        <dbReference type="Proteomes" id="UP000198402"/>
    </source>
</evidence>
<reference evidence="3 4" key="1">
    <citation type="submission" date="2015-11" db="EMBL/GenBank/DDBJ databases">
        <title>Draft genome sequences of new species of the genus Lactobacillus isolated from orchardgrass silage.</title>
        <authorList>
            <person name="Tohno M."/>
            <person name="Tanizawa Y."/>
            <person name="Arita M."/>
        </authorList>
    </citation>
    <scope>NUCLEOTIDE SEQUENCE [LARGE SCALE GENOMIC DNA]</scope>
    <source>
        <strain evidence="3 4">IWT126</strain>
    </source>
</reference>
<evidence type="ECO:0000256" key="1">
    <source>
        <dbReference type="ARBA" id="ARBA00023239"/>
    </source>
</evidence>
<dbReference type="Gene3D" id="3.20.20.140">
    <property type="entry name" value="Metal-dependent hydrolases"/>
    <property type="match status" value="1"/>
</dbReference>
<dbReference type="AlphaFoldDB" id="A0A1Z5H3R8"/>
<dbReference type="InterPro" id="IPR006680">
    <property type="entry name" value="Amidohydro-rel"/>
</dbReference>
<gene>
    <name evidence="3" type="ORF">IWT126_00203</name>
</gene>
<dbReference type="STRING" id="1302250.GCA_001313225_00296"/>
<evidence type="ECO:0000313" key="3">
    <source>
        <dbReference type="EMBL" id="GAT17946.1"/>
    </source>
</evidence>
<evidence type="ECO:0000259" key="2">
    <source>
        <dbReference type="Pfam" id="PF04909"/>
    </source>
</evidence>
<dbReference type="EMBL" id="BCMG01000001">
    <property type="protein sequence ID" value="GAT17946.1"/>
    <property type="molecule type" value="Genomic_DNA"/>
</dbReference>
<accession>A0A1Z5H3R8</accession>
<dbReference type="Pfam" id="PF04909">
    <property type="entry name" value="Amidohydro_2"/>
    <property type="match status" value="1"/>
</dbReference>
<dbReference type="Proteomes" id="UP000198402">
    <property type="component" value="Unassembled WGS sequence"/>
</dbReference>
<dbReference type="GO" id="GO:0019748">
    <property type="term" value="P:secondary metabolic process"/>
    <property type="evidence" value="ECO:0007669"/>
    <property type="project" value="TreeGrafter"/>
</dbReference>
<dbReference type="RefSeq" id="WP_159459434.1">
    <property type="nucleotide sequence ID" value="NZ_BCMG01000001.1"/>
</dbReference>
<dbReference type="InterPro" id="IPR032465">
    <property type="entry name" value="ACMSD"/>
</dbReference>